<reference evidence="1" key="1">
    <citation type="journal article" date="2015" name="Nature">
        <title>Complex archaea that bridge the gap between prokaryotes and eukaryotes.</title>
        <authorList>
            <person name="Spang A."/>
            <person name="Saw J.H."/>
            <person name="Jorgensen S.L."/>
            <person name="Zaremba-Niedzwiedzka K."/>
            <person name="Martijn J."/>
            <person name="Lind A.E."/>
            <person name="van Eijk R."/>
            <person name="Schleper C."/>
            <person name="Guy L."/>
            <person name="Ettema T.J."/>
        </authorList>
    </citation>
    <scope>NUCLEOTIDE SEQUENCE</scope>
</reference>
<dbReference type="AlphaFoldDB" id="A0A0F9IA86"/>
<evidence type="ECO:0000313" key="1">
    <source>
        <dbReference type="EMBL" id="KKM16614.1"/>
    </source>
</evidence>
<sequence>MSKFQLWSRDEYGQGSIHATNEDVSVLIKQAEKLVNDANVDNALTVDDKKRNWESFIVKFVGEEGVDIVYGGKNNSGGHIVYSITDGKVISSQVSDLDQKPEVYLGHLDTIKWVATDSRGNEIDNLDHADLIGKTYYFVKSIS</sequence>
<proteinExistence type="predicted"/>
<gene>
    <name evidence="1" type="ORF">LCGC14_1684010</name>
</gene>
<protein>
    <submittedName>
        <fullName evidence="1">Uncharacterized protein</fullName>
    </submittedName>
</protein>
<organism evidence="1">
    <name type="scientific">marine sediment metagenome</name>
    <dbReference type="NCBI Taxonomy" id="412755"/>
    <lineage>
        <taxon>unclassified sequences</taxon>
        <taxon>metagenomes</taxon>
        <taxon>ecological metagenomes</taxon>
    </lineage>
</organism>
<dbReference type="EMBL" id="LAZR01014635">
    <property type="protein sequence ID" value="KKM16614.1"/>
    <property type="molecule type" value="Genomic_DNA"/>
</dbReference>
<comment type="caution">
    <text evidence="1">The sequence shown here is derived from an EMBL/GenBank/DDBJ whole genome shotgun (WGS) entry which is preliminary data.</text>
</comment>
<accession>A0A0F9IA86</accession>
<name>A0A0F9IA86_9ZZZZ</name>